<name>A0A1N7JWX8_9FLAO</name>
<accession>A0A1N7JWX8</accession>
<dbReference type="OrthoDB" id="1100725at2"/>
<protein>
    <submittedName>
        <fullName evidence="2">Uncharacterized protein</fullName>
    </submittedName>
</protein>
<dbReference type="STRING" id="551459.SAMN05421796_101185"/>
<dbReference type="Proteomes" id="UP000186246">
    <property type="component" value="Unassembled WGS sequence"/>
</dbReference>
<dbReference type="AlphaFoldDB" id="A0A1N7JWX8"/>
<dbReference type="EMBL" id="MUGO01000003">
    <property type="protein sequence ID" value="PQA96622.1"/>
    <property type="molecule type" value="Genomic_DNA"/>
</dbReference>
<reference evidence="1 4" key="1">
    <citation type="submission" date="2016-11" db="EMBL/GenBank/DDBJ databases">
        <title>Whole genomes of Flavobacteriaceae.</title>
        <authorList>
            <person name="Stine C."/>
            <person name="Li C."/>
            <person name="Tadesse D."/>
        </authorList>
    </citation>
    <scope>NUCLEOTIDE SEQUENCE [LARGE SCALE GENOMIC DNA]</scope>
    <source>
        <strain evidence="1 4">DSM 21068</strain>
    </source>
</reference>
<evidence type="ECO:0000313" key="4">
    <source>
        <dbReference type="Proteomes" id="UP000238314"/>
    </source>
</evidence>
<dbReference type="Proteomes" id="UP000238314">
    <property type="component" value="Unassembled WGS sequence"/>
</dbReference>
<dbReference type="RefSeq" id="WP_076448893.1">
    <property type="nucleotide sequence ID" value="NZ_FTOJ01000001.1"/>
</dbReference>
<evidence type="ECO:0000313" key="1">
    <source>
        <dbReference type="EMBL" id="PQA96622.1"/>
    </source>
</evidence>
<evidence type="ECO:0000313" key="2">
    <source>
        <dbReference type="EMBL" id="SIS53781.1"/>
    </source>
</evidence>
<proteinExistence type="predicted"/>
<reference evidence="3" key="3">
    <citation type="submission" date="2017-01" db="EMBL/GenBank/DDBJ databases">
        <authorList>
            <person name="Varghese N."/>
            <person name="Submissions S."/>
        </authorList>
    </citation>
    <scope>NUCLEOTIDE SEQUENCE [LARGE SCALE GENOMIC DNA]</scope>
    <source>
        <strain evidence="3">DSM 21068</strain>
    </source>
</reference>
<organism evidence="2 3">
    <name type="scientific">Chryseobacterium piscicola</name>
    <dbReference type="NCBI Taxonomy" id="551459"/>
    <lineage>
        <taxon>Bacteria</taxon>
        <taxon>Pseudomonadati</taxon>
        <taxon>Bacteroidota</taxon>
        <taxon>Flavobacteriia</taxon>
        <taxon>Flavobacteriales</taxon>
        <taxon>Weeksellaceae</taxon>
        <taxon>Chryseobacterium group</taxon>
        <taxon>Chryseobacterium</taxon>
    </lineage>
</organism>
<keyword evidence="4" id="KW-1185">Reference proteome</keyword>
<reference evidence="2" key="2">
    <citation type="submission" date="2017-01" db="EMBL/GenBank/DDBJ databases">
        <authorList>
            <person name="Mah S.A."/>
            <person name="Swanson W.J."/>
            <person name="Moy G.W."/>
            <person name="Vacquier V.D."/>
        </authorList>
    </citation>
    <scope>NUCLEOTIDE SEQUENCE [LARGE SCALE GENOMIC DNA]</scope>
    <source>
        <strain evidence="2">DSM 21068</strain>
    </source>
</reference>
<evidence type="ECO:0000313" key="3">
    <source>
        <dbReference type="Proteomes" id="UP000186246"/>
    </source>
</evidence>
<dbReference type="EMBL" id="FTOJ01000001">
    <property type="protein sequence ID" value="SIS53781.1"/>
    <property type="molecule type" value="Genomic_DNA"/>
</dbReference>
<sequence>MQNIQDLKEKIFFESQNIISILGKTNSVDELISKHDLLHDLAEKIAFLKLLNKNLEQYSQENSNFSEVKQNDLLMPDPVTEEEAIFNNELNEIGNESFTEPESKSEIEEEAFFNNQLNEIKESHFHENRVNLAEENQPEEDVNFVSDEISDHLQLEEEAVFNNQLNEIDEDEESENTNRVLSFVDEERILGNSEPDNDDDITEEIFEDKVTGEETVFNDQFNEINDEEKPDSEILLEEKNPFNDVFATEQNEDDILIEETENEYVSSFIHEQDEIITETSNGESILSEIKTGNEVPEEMIEIKPEDSDRRKIVDIDKPQSETGSDNLRSDESFENIEAYRQEKKIKLANIRGLKNIQTLFDDDPLEREIPKEKAEIPAAKEDTGSLIKTNMPIDFMEAEKQRPEFRLDLNDRLAFTKVLFSGSQTDLNNAVSVLNRCRTIDEAKEYLSELYYDKKWDKVDEYAQRLWVLVENKFI</sequence>
<gene>
    <name evidence="1" type="ORF">B0A70_05795</name>
    <name evidence="2" type="ORF">SAMN05421796_101185</name>
</gene>